<evidence type="ECO:0000313" key="3">
    <source>
        <dbReference type="Proteomes" id="UP001257659"/>
    </source>
</evidence>
<dbReference type="SUPFAM" id="SSF56935">
    <property type="entry name" value="Porins"/>
    <property type="match status" value="1"/>
</dbReference>
<dbReference type="RefSeq" id="WP_309726241.1">
    <property type="nucleotide sequence ID" value="NZ_JAVDQA010000001.1"/>
</dbReference>
<dbReference type="Proteomes" id="UP001257659">
    <property type="component" value="Unassembled WGS sequence"/>
</dbReference>
<keyword evidence="1" id="KW-0732">Signal</keyword>
<comment type="caution">
    <text evidence="2">The sequence shown here is derived from an EMBL/GenBank/DDBJ whole genome shotgun (WGS) entry which is preliminary data.</text>
</comment>
<reference evidence="2 3" key="1">
    <citation type="submission" date="2023-07" db="EMBL/GenBank/DDBJ databases">
        <title>Genomic Encyclopedia of Type Strains, Phase IV (KMG-IV): sequencing the most valuable type-strain genomes for metagenomic binning, comparative biology and taxonomic classification.</title>
        <authorList>
            <person name="Goeker M."/>
        </authorList>
    </citation>
    <scope>NUCLEOTIDE SEQUENCE [LARGE SCALE GENOMIC DNA]</scope>
    <source>
        <strain evidence="2 3">DSM 102814</strain>
    </source>
</reference>
<feature type="signal peptide" evidence="1">
    <location>
        <begin position="1"/>
        <end position="19"/>
    </location>
</feature>
<organism evidence="2 3">
    <name type="scientific">Mesonia maritima</name>
    <dbReference type="NCBI Taxonomy" id="1793873"/>
    <lineage>
        <taxon>Bacteria</taxon>
        <taxon>Pseudomonadati</taxon>
        <taxon>Bacteroidota</taxon>
        <taxon>Flavobacteriia</taxon>
        <taxon>Flavobacteriales</taxon>
        <taxon>Flavobacteriaceae</taxon>
        <taxon>Mesonia</taxon>
    </lineage>
</organism>
<protein>
    <recommendedName>
        <fullName evidence="4">Long-subunit fatty acid transport protein</fullName>
    </recommendedName>
</protein>
<evidence type="ECO:0000313" key="2">
    <source>
        <dbReference type="EMBL" id="MDR6299498.1"/>
    </source>
</evidence>
<evidence type="ECO:0008006" key="4">
    <source>
        <dbReference type="Google" id="ProtNLM"/>
    </source>
</evidence>
<accession>A0ABU1K1K7</accession>
<name>A0ABU1K1K7_9FLAO</name>
<gene>
    <name evidence="2" type="ORF">GGR31_000114</name>
</gene>
<feature type="chain" id="PRO_5046824861" description="Long-subunit fatty acid transport protein" evidence="1">
    <location>
        <begin position="20"/>
        <end position="412"/>
    </location>
</feature>
<keyword evidence="3" id="KW-1185">Reference proteome</keyword>
<dbReference type="Gene3D" id="2.40.160.60">
    <property type="entry name" value="Outer membrane protein transport protein (OMPP1/FadL/TodX)"/>
    <property type="match status" value="1"/>
</dbReference>
<evidence type="ECO:0000256" key="1">
    <source>
        <dbReference type="SAM" id="SignalP"/>
    </source>
</evidence>
<sequence>MIKKLVVIAVLLCSVVGNAQEIISSPYSYFGIGLPKFKGTAENRMMGGLSILSDSIHVNLQNPAGYGALQLTTYTLGATHNRTSIENSTSSDDITNTSLDYLAIGIPTGRLGFGLGIIPYTSVGYKLSEETTTTYSEYSGRGGVNKLFLSAGYRVTDNFRVGIEGSYNFGNIQNKNLFFQQGIQYGTREDNRSDLSGFTFNLGAQYEQPISEKLQLTSSASYRPSANLTSENKRILSSVRYNNGIEEEINIKDIDIPTTDLTLPSQLRVGAGIGEKRHWFAGLEYQQITASDYSNRSFTLDNVTFENAATYRLGGYYVNDYNDITSYFNRITFRAGMRYQETGIVLNNEEINEFGISFGAGLPAGRLLSNVNVGVEYGQRGTTSAGLVQEDFLNIFISLSFNDKWFQERKFN</sequence>
<dbReference type="EMBL" id="JAVDQA010000001">
    <property type="protein sequence ID" value="MDR6299498.1"/>
    <property type="molecule type" value="Genomic_DNA"/>
</dbReference>
<proteinExistence type="predicted"/>